<dbReference type="Pfam" id="PF01765">
    <property type="entry name" value="RRF"/>
    <property type="match status" value="1"/>
</dbReference>
<comment type="function">
    <text evidence="5 6">Responsible for the release of ribosomes from messenger RNA at the termination of protein biosynthesis. May increase the efficiency of translation by recycling ribosomes from one round of translation to another.</text>
</comment>
<dbReference type="FunFam" id="3.30.1360.40:FF:000001">
    <property type="entry name" value="Ribosome-recycling factor"/>
    <property type="match status" value="1"/>
</dbReference>
<evidence type="ECO:0000313" key="8">
    <source>
        <dbReference type="EMBL" id="HHI97050.1"/>
    </source>
</evidence>
<dbReference type="GO" id="GO:0005737">
    <property type="term" value="C:cytoplasm"/>
    <property type="evidence" value="ECO:0007669"/>
    <property type="project" value="UniProtKB-SubCell"/>
</dbReference>
<dbReference type="InterPro" id="IPR036191">
    <property type="entry name" value="RRF_sf"/>
</dbReference>
<comment type="similarity">
    <text evidence="2 6">Belongs to the RRF family.</text>
</comment>
<evidence type="ECO:0000256" key="3">
    <source>
        <dbReference type="ARBA" id="ARBA00022490"/>
    </source>
</evidence>
<dbReference type="SUPFAM" id="SSF55194">
    <property type="entry name" value="Ribosome recycling factor, RRF"/>
    <property type="match status" value="1"/>
</dbReference>
<dbReference type="HAMAP" id="MF_00040">
    <property type="entry name" value="RRF"/>
    <property type="match status" value="1"/>
</dbReference>
<sequence>MVKELLEDAKRRMAKSVETFKNEVARVRTGRASVALLDGIKVDYYGTQMPLNQMATITVQDARLIVVQPWDVSAISAIEKAIQRAELGLNPVNDGKIIRISVPPLTEERRKELVKMVRKMAEEARVAVRNVRRDILNDLKDLKKEGEISEDDFYRAQEQLQKITDEYIGKIDDILAQKEKDIMTV</sequence>
<comment type="subcellular location">
    <subcellularLocation>
        <location evidence="1 6">Cytoplasm</location>
    </subcellularLocation>
</comment>
<keyword evidence="3 6" id="KW-0963">Cytoplasm</keyword>
<dbReference type="EMBL" id="DROK01000130">
    <property type="protein sequence ID" value="HHI97050.1"/>
    <property type="molecule type" value="Genomic_DNA"/>
</dbReference>
<comment type="caution">
    <text evidence="8">The sequence shown here is derived from an EMBL/GenBank/DDBJ whole genome shotgun (WGS) entry which is preliminary data.</text>
</comment>
<dbReference type="Proteomes" id="UP000886101">
    <property type="component" value="Unassembled WGS sequence"/>
</dbReference>
<gene>
    <name evidence="6" type="primary">frr</name>
    <name evidence="8" type="ORF">ENJ96_04290</name>
</gene>
<evidence type="ECO:0000256" key="5">
    <source>
        <dbReference type="ARBA" id="ARBA00025050"/>
    </source>
</evidence>
<dbReference type="GO" id="GO:0006415">
    <property type="term" value="P:translational termination"/>
    <property type="evidence" value="ECO:0007669"/>
    <property type="project" value="UniProtKB-UniRule"/>
</dbReference>
<dbReference type="Gene3D" id="3.30.1360.40">
    <property type="match status" value="1"/>
</dbReference>
<dbReference type="FunFam" id="1.10.132.20:FF:000001">
    <property type="entry name" value="Ribosome-recycling factor"/>
    <property type="match status" value="1"/>
</dbReference>
<dbReference type="NCBIfam" id="TIGR00496">
    <property type="entry name" value="frr"/>
    <property type="match status" value="1"/>
</dbReference>
<feature type="domain" description="Ribosome recycling factor" evidence="7">
    <location>
        <begin position="20"/>
        <end position="183"/>
    </location>
</feature>
<name>A0A7V5U2D8_9BACT</name>
<organism evidence="8">
    <name type="scientific">Thermodesulfatator atlanticus</name>
    <dbReference type="NCBI Taxonomy" id="501497"/>
    <lineage>
        <taxon>Bacteria</taxon>
        <taxon>Pseudomonadati</taxon>
        <taxon>Thermodesulfobacteriota</taxon>
        <taxon>Thermodesulfobacteria</taxon>
        <taxon>Thermodesulfobacteriales</taxon>
        <taxon>Thermodesulfatatoraceae</taxon>
        <taxon>Thermodesulfatator</taxon>
    </lineage>
</organism>
<dbReference type="Gene3D" id="1.10.132.20">
    <property type="entry name" value="Ribosome-recycling factor"/>
    <property type="match status" value="1"/>
</dbReference>
<dbReference type="CDD" id="cd00520">
    <property type="entry name" value="RRF"/>
    <property type="match status" value="1"/>
</dbReference>
<evidence type="ECO:0000256" key="1">
    <source>
        <dbReference type="ARBA" id="ARBA00004496"/>
    </source>
</evidence>
<dbReference type="InterPro" id="IPR023584">
    <property type="entry name" value="Ribosome_recyc_fac_dom"/>
</dbReference>
<accession>A0A7V5U2D8</accession>
<evidence type="ECO:0000256" key="4">
    <source>
        <dbReference type="ARBA" id="ARBA00022917"/>
    </source>
</evidence>
<dbReference type="PANTHER" id="PTHR20982:SF3">
    <property type="entry name" value="MITOCHONDRIAL RIBOSOME RECYCLING FACTOR PSEUDO 1"/>
    <property type="match status" value="1"/>
</dbReference>
<evidence type="ECO:0000259" key="7">
    <source>
        <dbReference type="Pfam" id="PF01765"/>
    </source>
</evidence>
<dbReference type="GO" id="GO:0043023">
    <property type="term" value="F:ribosomal large subunit binding"/>
    <property type="evidence" value="ECO:0007669"/>
    <property type="project" value="TreeGrafter"/>
</dbReference>
<dbReference type="AlphaFoldDB" id="A0A7V5U2D8"/>
<evidence type="ECO:0000256" key="6">
    <source>
        <dbReference type="HAMAP-Rule" id="MF_00040"/>
    </source>
</evidence>
<dbReference type="PANTHER" id="PTHR20982">
    <property type="entry name" value="RIBOSOME RECYCLING FACTOR"/>
    <property type="match status" value="1"/>
</dbReference>
<protein>
    <recommendedName>
        <fullName evidence="6">Ribosome-recycling factor</fullName>
        <shortName evidence="6">RRF</shortName>
    </recommendedName>
    <alternativeName>
        <fullName evidence="6">Ribosome-releasing factor</fullName>
    </alternativeName>
</protein>
<keyword evidence="4 6" id="KW-0648">Protein biosynthesis</keyword>
<proteinExistence type="inferred from homology"/>
<dbReference type="InterPro" id="IPR002661">
    <property type="entry name" value="Ribosome_recyc_fac"/>
</dbReference>
<evidence type="ECO:0000256" key="2">
    <source>
        <dbReference type="ARBA" id="ARBA00005912"/>
    </source>
</evidence>
<reference evidence="8" key="1">
    <citation type="journal article" date="2020" name="mSystems">
        <title>Genome- and Community-Level Interaction Insights into Carbon Utilization and Element Cycling Functions of Hydrothermarchaeota in Hydrothermal Sediment.</title>
        <authorList>
            <person name="Zhou Z."/>
            <person name="Liu Y."/>
            <person name="Xu W."/>
            <person name="Pan J."/>
            <person name="Luo Z.H."/>
            <person name="Li M."/>
        </authorList>
    </citation>
    <scope>NUCLEOTIDE SEQUENCE [LARGE SCALE GENOMIC DNA]</scope>
    <source>
        <strain evidence="8">HyVt-533</strain>
    </source>
</reference>